<name>A0ABX5XLN0_9BACT</name>
<keyword evidence="3" id="KW-0808">Transferase</keyword>
<evidence type="ECO:0000259" key="1">
    <source>
        <dbReference type="Pfam" id="PF00534"/>
    </source>
</evidence>
<dbReference type="InterPro" id="IPR028098">
    <property type="entry name" value="Glyco_trans_4-like_N"/>
</dbReference>
<evidence type="ECO:0000313" key="4">
    <source>
        <dbReference type="Proteomes" id="UP000318081"/>
    </source>
</evidence>
<evidence type="ECO:0000259" key="2">
    <source>
        <dbReference type="Pfam" id="PF13439"/>
    </source>
</evidence>
<dbReference type="Proteomes" id="UP000318081">
    <property type="component" value="Chromosome"/>
</dbReference>
<keyword evidence="3" id="KW-0328">Glycosyltransferase</keyword>
<dbReference type="EC" id="2.4.-.-" evidence="3"/>
<feature type="domain" description="Glycosyltransferase subfamily 4-like N-terminal" evidence="2">
    <location>
        <begin position="30"/>
        <end position="152"/>
    </location>
</feature>
<feature type="domain" description="Glycosyl transferase family 1" evidence="1">
    <location>
        <begin position="163"/>
        <end position="323"/>
    </location>
</feature>
<protein>
    <submittedName>
        <fullName evidence="3">Glycosyltransferase EpsD</fullName>
        <ecNumber evidence="3">2.4.-.-</ecNumber>
    </submittedName>
</protein>
<organism evidence="3 4">
    <name type="scientific">Stieleria magnilauensis</name>
    <dbReference type="NCBI Taxonomy" id="2527963"/>
    <lineage>
        <taxon>Bacteria</taxon>
        <taxon>Pseudomonadati</taxon>
        <taxon>Planctomycetota</taxon>
        <taxon>Planctomycetia</taxon>
        <taxon>Pirellulales</taxon>
        <taxon>Pirellulaceae</taxon>
        <taxon>Stieleria</taxon>
    </lineage>
</organism>
<sequence length="364" mass="40495">MARDYAIRAREEFNTVFAVLDEIGPIGEQLRADGFVVELLGRRPGLDFAMAKRLISFCRAYDAAMIHAQQYSPFFYSALGRFPRSYPPILLTEHGRHFPDRRRIKHVVANRILIGQSDRCIAVGEQVKSALIRNEGLPADRIDVIYNGIDLEAFTPSALLRKQFRDELRLRDFEIAVVQVARLHPLKDHATALRAFTLLDSDPQIRLFIVGDGDQRPQLESIVDKFKLNRRVTFLGERTDVGGLLNAADLFLLTSISEGIPLTLIEAMATSIACVATRVGGVPEVVVDGETGTLVEAGNASGIAHAIRRLANDSELRRQFGASGLVRANLHFGDQAMHASYRSLYREMCRTSYPRTAEVAVVGH</sequence>
<gene>
    <name evidence="3" type="primary">epsD_3</name>
    <name evidence="3" type="ORF">TBK1r_18290</name>
</gene>
<dbReference type="EMBL" id="CP036432">
    <property type="protein sequence ID" value="QDV82897.1"/>
    <property type="molecule type" value="Genomic_DNA"/>
</dbReference>
<reference evidence="3 4" key="1">
    <citation type="submission" date="2019-02" db="EMBL/GenBank/DDBJ databases">
        <title>Deep-cultivation of Planctomycetes and their phenomic and genomic characterization uncovers novel biology.</title>
        <authorList>
            <person name="Wiegand S."/>
            <person name="Jogler M."/>
            <person name="Boedeker C."/>
            <person name="Pinto D."/>
            <person name="Vollmers J."/>
            <person name="Rivas-Marin E."/>
            <person name="Kohn T."/>
            <person name="Peeters S.H."/>
            <person name="Heuer A."/>
            <person name="Rast P."/>
            <person name="Oberbeckmann S."/>
            <person name="Bunk B."/>
            <person name="Jeske O."/>
            <person name="Meyerdierks A."/>
            <person name="Storesund J.E."/>
            <person name="Kallscheuer N."/>
            <person name="Luecker S."/>
            <person name="Lage O.M."/>
            <person name="Pohl T."/>
            <person name="Merkel B.J."/>
            <person name="Hornburger P."/>
            <person name="Mueller R.-W."/>
            <person name="Bruemmer F."/>
            <person name="Labrenz M."/>
            <person name="Spormann A.M."/>
            <person name="Op den Camp H."/>
            <person name="Overmann J."/>
            <person name="Amann R."/>
            <person name="Jetten M.S.M."/>
            <person name="Mascher T."/>
            <person name="Medema M.H."/>
            <person name="Devos D.P."/>
            <person name="Kaster A.-K."/>
            <person name="Ovreas L."/>
            <person name="Rohde M."/>
            <person name="Galperin M.Y."/>
            <person name="Jogler C."/>
        </authorList>
    </citation>
    <scope>NUCLEOTIDE SEQUENCE [LARGE SCALE GENOMIC DNA]</scope>
    <source>
        <strain evidence="3 4">TBK1r</strain>
    </source>
</reference>
<keyword evidence="4" id="KW-1185">Reference proteome</keyword>
<dbReference type="InterPro" id="IPR001296">
    <property type="entry name" value="Glyco_trans_1"/>
</dbReference>
<accession>A0ABX5XLN0</accession>
<evidence type="ECO:0000313" key="3">
    <source>
        <dbReference type="EMBL" id="QDV82897.1"/>
    </source>
</evidence>
<dbReference type="Pfam" id="PF00534">
    <property type="entry name" value="Glycos_transf_1"/>
    <property type="match status" value="1"/>
</dbReference>
<dbReference type="PANTHER" id="PTHR12526:SF630">
    <property type="entry name" value="GLYCOSYLTRANSFERASE"/>
    <property type="match status" value="1"/>
</dbReference>
<dbReference type="Pfam" id="PF13439">
    <property type="entry name" value="Glyco_transf_4"/>
    <property type="match status" value="1"/>
</dbReference>
<dbReference type="GO" id="GO:0016757">
    <property type="term" value="F:glycosyltransferase activity"/>
    <property type="evidence" value="ECO:0007669"/>
    <property type="project" value="UniProtKB-KW"/>
</dbReference>
<dbReference type="Gene3D" id="3.40.50.2000">
    <property type="entry name" value="Glycogen Phosphorylase B"/>
    <property type="match status" value="2"/>
</dbReference>
<proteinExistence type="predicted"/>
<dbReference type="PANTHER" id="PTHR12526">
    <property type="entry name" value="GLYCOSYLTRANSFERASE"/>
    <property type="match status" value="1"/>
</dbReference>
<dbReference type="SUPFAM" id="SSF53756">
    <property type="entry name" value="UDP-Glycosyltransferase/glycogen phosphorylase"/>
    <property type="match status" value="1"/>
</dbReference>